<evidence type="ECO:0000313" key="1">
    <source>
        <dbReference type="EMBL" id="RNF01492.1"/>
    </source>
</evidence>
<dbReference type="AlphaFoldDB" id="A0A422N7T5"/>
<dbReference type="Proteomes" id="UP000284403">
    <property type="component" value="Unassembled WGS sequence"/>
</dbReference>
<name>A0A422N7T5_9TRYP</name>
<keyword evidence="2" id="KW-1185">Reference proteome</keyword>
<accession>A0A422N7T5</accession>
<dbReference type="RefSeq" id="XP_029224463.1">
    <property type="nucleotide sequence ID" value="XM_029375563.1"/>
</dbReference>
<evidence type="ECO:0000313" key="2">
    <source>
        <dbReference type="Proteomes" id="UP000284403"/>
    </source>
</evidence>
<proteinExistence type="predicted"/>
<sequence>MHLAAAKSVGDTCRGTGAVLGECLLGVAVQSRTPQPPDAAVQMRLDGLRGAIGGRVPQGACVTGWPPFLFYFFVGEPKSKQAGCPPAPPPPLVEGSRTAGRSAAAAWLLCVCGCGLLLPPFSSFRLHSRSRSRFLYFSLPPPRRPPSRLCLYHHCHCDRWV</sequence>
<protein>
    <submittedName>
        <fullName evidence="1">Uncharacterized protein</fullName>
    </submittedName>
</protein>
<organism evidence="1 2">
    <name type="scientific">Trypanosoma conorhini</name>
    <dbReference type="NCBI Taxonomy" id="83891"/>
    <lineage>
        <taxon>Eukaryota</taxon>
        <taxon>Discoba</taxon>
        <taxon>Euglenozoa</taxon>
        <taxon>Kinetoplastea</taxon>
        <taxon>Metakinetoplastina</taxon>
        <taxon>Trypanosomatida</taxon>
        <taxon>Trypanosomatidae</taxon>
        <taxon>Trypanosoma</taxon>
    </lineage>
</organism>
<comment type="caution">
    <text evidence="1">The sequence shown here is derived from an EMBL/GenBank/DDBJ whole genome shotgun (WGS) entry which is preliminary data.</text>
</comment>
<dbReference type="GeneID" id="40322331"/>
<dbReference type="EMBL" id="MKKU01000822">
    <property type="protein sequence ID" value="RNF01492.1"/>
    <property type="molecule type" value="Genomic_DNA"/>
</dbReference>
<reference evidence="1 2" key="1">
    <citation type="journal article" date="2018" name="BMC Genomics">
        <title>Genomic comparison of Trypanosoma conorhini and Trypanosoma rangeli to Trypanosoma cruzi strains of high and low virulence.</title>
        <authorList>
            <person name="Bradwell K.R."/>
            <person name="Koparde V.N."/>
            <person name="Matveyev A.V."/>
            <person name="Serrano M.G."/>
            <person name="Alves J.M."/>
            <person name="Parikh H."/>
            <person name="Huang B."/>
            <person name="Lee V."/>
            <person name="Espinosa-Alvarez O."/>
            <person name="Ortiz P.A."/>
            <person name="Costa-Martins A.G."/>
            <person name="Teixeira M.M."/>
            <person name="Buck G.A."/>
        </authorList>
    </citation>
    <scope>NUCLEOTIDE SEQUENCE [LARGE SCALE GENOMIC DNA]</scope>
    <source>
        <strain evidence="1 2">025E</strain>
    </source>
</reference>
<gene>
    <name evidence="1" type="ORF">Tco025E_08720</name>
</gene>